<reference evidence="7 8" key="1">
    <citation type="submission" date="2024-04" db="EMBL/GenBank/DDBJ databases">
        <title>Defined microbial consortia suppress multidrug-resistant proinflammatory Enterobacteriaceae via ecological control.</title>
        <authorList>
            <person name="Furuichi M."/>
            <person name="Kawaguchi T."/>
            <person name="Pust M."/>
            <person name="Yasuma K."/>
            <person name="Plichta D."/>
            <person name="Hasegawa N."/>
            <person name="Ohya T."/>
            <person name="Bhattarai S."/>
            <person name="Sasajima S."/>
            <person name="Aoto Y."/>
            <person name="Tuganbaev T."/>
            <person name="Yaginuma M."/>
            <person name="Ueda M."/>
            <person name="Okahashi N."/>
            <person name="Amafuji K."/>
            <person name="Kiridooshi Y."/>
            <person name="Sugita K."/>
            <person name="Strazar M."/>
            <person name="Skelly A."/>
            <person name="Suda W."/>
            <person name="Hattori M."/>
            <person name="Nakamoto N."/>
            <person name="Caballero S."/>
            <person name="Norman J."/>
            <person name="Olle B."/>
            <person name="Tanoue T."/>
            <person name="Arita M."/>
            <person name="Bucci V."/>
            <person name="Atarashi K."/>
            <person name="Xavier R."/>
            <person name="Honda K."/>
        </authorList>
    </citation>
    <scope>NUCLEOTIDE SEQUENCE [LARGE SCALE GENOMIC DNA]</scope>
    <source>
        <strain evidence="8">k04-0078-D8-1</strain>
    </source>
</reference>
<protein>
    <submittedName>
        <fullName evidence="7">FAD-dependent oxidoreductase</fullName>
    </submittedName>
</protein>
<dbReference type="InterPro" id="IPR036188">
    <property type="entry name" value="FAD/NAD-bd_sf"/>
</dbReference>
<evidence type="ECO:0000256" key="5">
    <source>
        <dbReference type="ARBA" id="ARBA00023157"/>
    </source>
</evidence>
<organism evidence="7 8">
    <name type="scientific">Blautia hominis</name>
    <dbReference type="NCBI Taxonomy" id="2025493"/>
    <lineage>
        <taxon>Bacteria</taxon>
        <taxon>Bacillati</taxon>
        <taxon>Bacillota</taxon>
        <taxon>Clostridia</taxon>
        <taxon>Lachnospirales</taxon>
        <taxon>Lachnospiraceae</taxon>
        <taxon>Blautia</taxon>
    </lineage>
</organism>
<evidence type="ECO:0000313" key="8">
    <source>
        <dbReference type="Proteomes" id="UP001600943"/>
    </source>
</evidence>
<dbReference type="InterPro" id="IPR017941">
    <property type="entry name" value="Rieske_2Fe-2S"/>
</dbReference>
<evidence type="ECO:0000256" key="2">
    <source>
        <dbReference type="ARBA" id="ARBA00022723"/>
    </source>
</evidence>
<dbReference type="PANTHER" id="PTHR13847:SF274">
    <property type="entry name" value="RIESKE 2FE-2S IRON-SULFUR PROTEIN YHFW-RELATED"/>
    <property type="match status" value="1"/>
</dbReference>
<keyword evidence="3" id="KW-0408">Iron</keyword>
<dbReference type="PRINTS" id="PR00162">
    <property type="entry name" value="RIESKE"/>
</dbReference>
<dbReference type="Pfam" id="PF01266">
    <property type="entry name" value="DAO"/>
    <property type="match status" value="1"/>
</dbReference>
<comment type="caution">
    <text evidence="7">The sequence shown here is derived from an EMBL/GenBank/DDBJ whole genome shotgun (WGS) entry which is preliminary data.</text>
</comment>
<dbReference type="InterPro" id="IPR006076">
    <property type="entry name" value="FAD-dep_OxRdtase"/>
</dbReference>
<dbReference type="RefSeq" id="WP_390403883.1">
    <property type="nucleotide sequence ID" value="NZ_BAABYW010000001.1"/>
</dbReference>
<dbReference type="Gene3D" id="3.50.50.60">
    <property type="entry name" value="FAD/NAD(P)-binding domain"/>
    <property type="match status" value="1"/>
</dbReference>
<dbReference type="Pfam" id="PF00355">
    <property type="entry name" value="Rieske"/>
    <property type="match status" value="1"/>
</dbReference>
<evidence type="ECO:0000256" key="3">
    <source>
        <dbReference type="ARBA" id="ARBA00023004"/>
    </source>
</evidence>
<dbReference type="Gene3D" id="2.102.10.10">
    <property type="entry name" value="Rieske [2Fe-2S] iron-sulphur domain"/>
    <property type="match status" value="1"/>
</dbReference>
<dbReference type="Proteomes" id="UP001600943">
    <property type="component" value="Unassembled WGS sequence"/>
</dbReference>
<keyword evidence="2" id="KW-0479">Metal-binding</keyword>
<dbReference type="EMBL" id="BAABYW010000001">
    <property type="protein sequence ID" value="GAA6406957.1"/>
    <property type="molecule type" value="Genomic_DNA"/>
</dbReference>
<keyword evidence="1" id="KW-0001">2Fe-2S</keyword>
<name>A0ABQ0B675_9FIRM</name>
<gene>
    <name evidence="7" type="ORF">K040078D81_10740</name>
</gene>
<evidence type="ECO:0000256" key="1">
    <source>
        <dbReference type="ARBA" id="ARBA00022714"/>
    </source>
</evidence>
<evidence type="ECO:0000313" key="7">
    <source>
        <dbReference type="EMBL" id="GAA6406957.1"/>
    </source>
</evidence>
<evidence type="ECO:0000256" key="4">
    <source>
        <dbReference type="ARBA" id="ARBA00023014"/>
    </source>
</evidence>
<feature type="domain" description="Rieske" evidence="6">
    <location>
        <begin position="399"/>
        <end position="492"/>
    </location>
</feature>
<sequence length="492" mass="54557">MTSLWMEETEIQSFPELTQDITADVAVVGGGMAGILTAHFLTEQGMQVVILEADKVGNGQTGKTTAKITSQHGVIYQKLLQKHGEEAAAKYSRENQKAIDRYEEIIHDRKIECGFVRCPAYLYTLESPDLLKEEAKSAAGLGIDAGFTGDTELPFQVSGAVRFEDQARFHPLQFLQSMVCGLTVYEHTRVLQAEGNRLVTDKGSVSAKKIIFACHYPFLNVPGYYFMRMHQERSYVLGLGQAPTLEGMYLGIDRENAWSFRSAGDHLLFGGGGHRTGENRAGGKYELLKRKAQEFYPESKVQYQWSAQDCMPMDQIPYIGRFSAETPDWYTATGFGKWGMSSSMAAAGMITESILGKGDDTEVFGIFSPQRFTPSASAGNFCKDSIHAVKDLGRRIFTQGRSDLEELPRGHGGIVDYDGEKVGVYRDEEGEIHLVSAKCPHLGCQLEWNPDEKCFECPCHGSRFDYMGHCVDGPAQTGIEEDRTHKSDGHSV</sequence>
<dbReference type="SUPFAM" id="SSF51905">
    <property type="entry name" value="FAD/NAD(P)-binding domain"/>
    <property type="match status" value="1"/>
</dbReference>
<dbReference type="SUPFAM" id="SSF50022">
    <property type="entry name" value="ISP domain"/>
    <property type="match status" value="1"/>
</dbReference>
<dbReference type="InterPro" id="IPR036922">
    <property type="entry name" value="Rieske_2Fe-2S_sf"/>
</dbReference>
<accession>A0ABQ0B675</accession>
<keyword evidence="5" id="KW-1015">Disulfide bond</keyword>
<proteinExistence type="predicted"/>
<dbReference type="InterPro" id="IPR005805">
    <property type="entry name" value="Rieske_Fe-S_prot_C"/>
</dbReference>
<dbReference type="PANTHER" id="PTHR13847">
    <property type="entry name" value="SARCOSINE DEHYDROGENASE-RELATED"/>
    <property type="match status" value="1"/>
</dbReference>
<evidence type="ECO:0000259" key="6">
    <source>
        <dbReference type="PROSITE" id="PS51296"/>
    </source>
</evidence>
<dbReference type="Gene3D" id="3.30.9.10">
    <property type="entry name" value="D-Amino Acid Oxidase, subunit A, domain 2"/>
    <property type="match status" value="1"/>
</dbReference>
<keyword evidence="8" id="KW-1185">Reference proteome</keyword>
<keyword evidence="4" id="KW-0411">Iron-sulfur</keyword>
<dbReference type="PROSITE" id="PS51296">
    <property type="entry name" value="RIESKE"/>
    <property type="match status" value="1"/>
</dbReference>